<feature type="binding site" evidence="6">
    <location>
        <position position="117"/>
    </location>
    <ligand>
        <name>a divalent metal cation</name>
        <dbReference type="ChEBI" id="CHEBI:60240"/>
        <label>1</label>
    </ligand>
</feature>
<feature type="binding site" evidence="6">
    <location>
        <position position="250"/>
    </location>
    <ligand>
        <name>a divalent metal cation</name>
        <dbReference type="ChEBI" id="CHEBI:60240"/>
        <label>2</label>
        <note>catalytic</note>
    </ligand>
</feature>
<evidence type="ECO:0000259" key="8">
    <source>
        <dbReference type="Pfam" id="PF00557"/>
    </source>
</evidence>
<dbReference type="GO" id="GO:0005829">
    <property type="term" value="C:cytosol"/>
    <property type="evidence" value="ECO:0007669"/>
    <property type="project" value="TreeGrafter"/>
</dbReference>
<dbReference type="HAMAP" id="MF_01974">
    <property type="entry name" value="MetAP_1"/>
    <property type="match status" value="1"/>
</dbReference>
<feature type="domain" description="Peptidase M24" evidence="8">
    <location>
        <begin position="18"/>
        <end position="257"/>
    </location>
</feature>
<organism evidence="9 10">
    <name type="scientific">Microlunatus elymi</name>
    <dbReference type="NCBI Taxonomy" id="2596828"/>
    <lineage>
        <taxon>Bacteria</taxon>
        <taxon>Bacillati</taxon>
        <taxon>Actinomycetota</taxon>
        <taxon>Actinomycetes</taxon>
        <taxon>Propionibacteriales</taxon>
        <taxon>Propionibacteriaceae</taxon>
        <taxon>Microlunatus</taxon>
    </lineage>
</organism>
<keyword evidence="5 6" id="KW-0378">Hydrolase</keyword>
<evidence type="ECO:0000256" key="1">
    <source>
        <dbReference type="ARBA" id="ARBA00002521"/>
    </source>
</evidence>
<comment type="catalytic activity">
    <reaction evidence="6 7">
        <text>Release of N-terminal amino acids, preferentially methionine, from peptides and arylamides.</text>
        <dbReference type="EC" id="3.4.11.18"/>
    </reaction>
</comment>
<dbReference type="OrthoDB" id="9802055at2"/>
<dbReference type="NCBIfam" id="TIGR00500">
    <property type="entry name" value="met_pdase_I"/>
    <property type="match status" value="1"/>
</dbReference>
<dbReference type="Proteomes" id="UP000319263">
    <property type="component" value="Chromosome"/>
</dbReference>
<comment type="subunit">
    <text evidence="6">Monomer.</text>
</comment>
<dbReference type="GO" id="GO:0070006">
    <property type="term" value="F:metalloaminopeptidase activity"/>
    <property type="evidence" value="ECO:0007669"/>
    <property type="project" value="UniProtKB-UniRule"/>
</dbReference>
<keyword evidence="3 6" id="KW-0645">Protease</keyword>
<dbReference type="InterPro" id="IPR000994">
    <property type="entry name" value="Pept_M24"/>
</dbReference>
<feature type="binding site" evidence="6">
    <location>
        <position position="89"/>
    </location>
    <ligand>
        <name>substrate</name>
    </ligand>
</feature>
<evidence type="ECO:0000256" key="3">
    <source>
        <dbReference type="ARBA" id="ARBA00022670"/>
    </source>
</evidence>
<dbReference type="PRINTS" id="PR00599">
    <property type="entry name" value="MAPEPTIDASE"/>
</dbReference>
<protein>
    <recommendedName>
        <fullName evidence="6 7">Methionine aminopeptidase</fullName>
        <shortName evidence="6">MAP</shortName>
        <shortName evidence="6">MetAP</shortName>
        <ecNumber evidence="6 7">3.4.11.18</ecNumber>
    </recommendedName>
    <alternativeName>
        <fullName evidence="6">Peptidase M</fullName>
    </alternativeName>
</protein>
<keyword evidence="2 6" id="KW-0031">Aminopeptidase</keyword>
<dbReference type="CDD" id="cd01086">
    <property type="entry name" value="MetAP1"/>
    <property type="match status" value="1"/>
</dbReference>
<dbReference type="PANTHER" id="PTHR43330:SF27">
    <property type="entry name" value="METHIONINE AMINOPEPTIDASE"/>
    <property type="match status" value="1"/>
</dbReference>
<keyword evidence="4 6" id="KW-0479">Metal-binding</keyword>
<sequence length="285" mass="29972">MRLRRRRVEIKSVDELVLMRRAGLVVADALVAVRDRVRSGVTTAELNGVAAEVINSAGARPSFLGYGESPTRQGFPGVCCLSVNDEIVHGIGGDRVLADGDLISIDCGAIVEGWHGDAAITVEVGAVAAERRHLSQATRSAMWHGIAAARLGGRVTDISAAIEARVDALEVDHERPYGIVEGFVGHGIGSAMHQEPDVPNAGRPGRGPKIIPGLALAVEPMLTLGEPDHRLLGDGWTAVTVDGSVAAHWEHTMTVTEHGIWVLTAHDGGESELAALGVRFGPLAN</sequence>
<dbReference type="GO" id="GO:0046872">
    <property type="term" value="F:metal ion binding"/>
    <property type="evidence" value="ECO:0007669"/>
    <property type="project" value="UniProtKB-UniRule"/>
</dbReference>
<name>A0A516PWM6_9ACTN</name>
<feature type="binding site" evidence="6">
    <location>
        <position position="219"/>
    </location>
    <ligand>
        <name>a divalent metal cation</name>
        <dbReference type="ChEBI" id="CHEBI:60240"/>
        <label>2</label>
        <note>catalytic</note>
    </ligand>
</feature>
<dbReference type="KEGG" id="mik:FOE78_06140"/>
<comment type="function">
    <text evidence="1 6">Removes the N-terminal methionine from nascent proteins. The N-terminal methionine is often cleaved when the second residue in the primary sequence is small and uncharged (Met-Ala-, Cys, Gly, Pro, Ser, Thr, or Val). Requires deformylation of the N(alpha)-formylated initiator methionine before it can be hydrolyzed.</text>
</comment>
<dbReference type="InterPro" id="IPR002467">
    <property type="entry name" value="Pept_M24A_MAP1"/>
</dbReference>
<dbReference type="EMBL" id="CP041692">
    <property type="protein sequence ID" value="QDP95542.1"/>
    <property type="molecule type" value="Genomic_DNA"/>
</dbReference>
<dbReference type="GO" id="GO:0006508">
    <property type="term" value="P:proteolysis"/>
    <property type="evidence" value="ECO:0007669"/>
    <property type="project" value="UniProtKB-KW"/>
</dbReference>
<comment type="similarity">
    <text evidence="6">Belongs to the peptidase M24A family. Methionine aminopeptidase type 1 subfamily.</text>
</comment>
<evidence type="ECO:0000256" key="2">
    <source>
        <dbReference type="ARBA" id="ARBA00022438"/>
    </source>
</evidence>
<evidence type="ECO:0000256" key="5">
    <source>
        <dbReference type="ARBA" id="ARBA00022801"/>
    </source>
</evidence>
<dbReference type="InterPro" id="IPR036005">
    <property type="entry name" value="Creatinase/aminopeptidase-like"/>
</dbReference>
<dbReference type="AlphaFoldDB" id="A0A516PWM6"/>
<proteinExistence type="inferred from homology"/>
<accession>A0A516PWM6</accession>
<dbReference type="Pfam" id="PF00557">
    <property type="entry name" value="Peptidase_M24"/>
    <property type="match status" value="1"/>
</dbReference>
<dbReference type="Gene3D" id="3.90.230.10">
    <property type="entry name" value="Creatinase/methionine aminopeptidase superfamily"/>
    <property type="match status" value="1"/>
</dbReference>
<evidence type="ECO:0000256" key="6">
    <source>
        <dbReference type="HAMAP-Rule" id="MF_01974"/>
    </source>
</evidence>
<keyword evidence="10" id="KW-1185">Reference proteome</keyword>
<feature type="binding site" evidence="6">
    <location>
        <position position="193"/>
    </location>
    <ligand>
        <name>substrate</name>
    </ligand>
</feature>
<feature type="binding site" evidence="6">
    <location>
        <position position="106"/>
    </location>
    <ligand>
        <name>a divalent metal cation</name>
        <dbReference type="ChEBI" id="CHEBI:60240"/>
        <label>1</label>
    </ligand>
</feature>
<dbReference type="EC" id="3.4.11.18" evidence="6 7"/>
<evidence type="ECO:0000256" key="7">
    <source>
        <dbReference type="RuleBase" id="RU003653"/>
    </source>
</evidence>
<evidence type="ECO:0000256" key="4">
    <source>
        <dbReference type="ARBA" id="ARBA00022723"/>
    </source>
</evidence>
<evidence type="ECO:0000313" key="10">
    <source>
        <dbReference type="Proteomes" id="UP000319263"/>
    </source>
</evidence>
<feature type="binding site" evidence="6">
    <location>
        <position position="186"/>
    </location>
    <ligand>
        <name>a divalent metal cation</name>
        <dbReference type="ChEBI" id="CHEBI:60240"/>
        <label>2</label>
        <note>catalytic</note>
    </ligand>
</feature>
<dbReference type="InterPro" id="IPR001714">
    <property type="entry name" value="Pept_M24_MAP"/>
</dbReference>
<feature type="binding site" evidence="6">
    <location>
        <position position="117"/>
    </location>
    <ligand>
        <name>a divalent metal cation</name>
        <dbReference type="ChEBI" id="CHEBI:60240"/>
        <label>2</label>
        <note>catalytic</note>
    </ligand>
</feature>
<gene>
    <name evidence="6 9" type="primary">map</name>
    <name evidence="9" type="ORF">FOE78_06140</name>
</gene>
<dbReference type="GO" id="GO:0004239">
    <property type="term" value="F:initiator methionyl aminopeptidase activity"/>
    <property type="evidence" value="ECO:0007669"/>
    <property type="project" value="UniProtKB-UniRule"/>
</dbReference>
<reference evidence="9 10" key="1">
    <citation type="submission" date="2019-07" db="EMBL/GenBank/DDBJ databases">
        <title>Microlunatus dokdonensis sp. nov. isolated from the rhizospheric soil of the wild plant Elymus tsukushiensis.</title>
        <authorList>
            <person name="Ghim S.-Y."/>
            <person name="Hwang Y.-J."/>
            <person name="Son J.-S."/>
            <person name="Shin J.-H."/>
        </authorList>
    </citation>
    <scope>NUCLEOTIDE SEQUENCE [LARGE SCALE GENOMIC DNA]</scope>
    <source>
        <strain evidence="9 10">KUDC0627</strain>
    </source>
</reference>
<feature type="binding site" evidence="6">
    <location>
        <position position="250"/>
    </location>
    <ligand>
        <name>a divalent metal cation</name>
        <dbReference type="ChEBI" id="CHEBI:60240"/>
        <label>1</label>
    </ligand>
</feature>
<dbReference type="SUPFAM" id="SSF55920">
    <property type="entry name" value="Creatinase/aminopeptidase"/>
    <property type="match status" value="1"/>
</dbReference>
<comment type="cofactor">
    <cofactor evidence="6">
        <name>Co(2+)</name>
        <dbReference type="ChEBI" id="CHEBI:48828"/>
    </cofactor>
    <cofactor evidence="6">
        <name>Zn(2+)</name>
        <dbReference type="ChEBI" id="CHEBI:29105"/>
    </cofactor>
    <cofactor evidence="6">
        <name>Mn(2+)</name>
        <dbReference type="ChEBI" id="CHEBI:29035"/>
    </cofactor>
    <cofactor evidence="6">
        <name>Fe(2+)</name>
        <dbReference type="ChEBI" id="CHEBI:29033"/>
    </cofactor>
    <text evidence="6">Binds 2 divalent metal cations per subunit. Has a high-affinity and a low affinity metal-binding site. The true nature of the physiological cofactor is under debate. The enzyme is active with cobalt, zinc, manganese or divalent iron ions. Most likely, methionine aminopeptidases function as mononuclear Fe(2+)-metalloproteases under physiological conditions, and the catalytically relevant metal-binding site has been assigned to the histidine-containing high-affinity site.</text>
</comment>
<evidence type="ECO:0000313" key="9">
    <source>
        <dbReference type="EMBL" id="QDP95542.1"/>
    </source>
</evidence>
<dbReference type="PANTHER" id="PTHR43330">
    <property type="entry name" value="METHIONINE AMINOPEPTIDASE"/>
    <property type="match status" value="1"/>
</dbReference>